<organism evidence="8 9">
    <name type="scientific">Pelusios castaneus</name>
    <name type="common">West African mud turtle</name>
    <dbReference type="NCBI Taxonomy" id="367368"/>
    <lineage>
        <taxon>Eukaryota</taxon>
        <taxon>Metazoa</taxon>
        <taxon>Chordata</taxon>
        <taxon>Craniata</taxon>
        <taxon>Vertebrata</taxon>
        <taxon>Euteleostomi</taxon>
        <taxon>Archelosauria</taxon>
        <taxon>Testudinata</taxon>
        <taxon>Testudines</taxon>
        <taxon>Pleurodira</taxon>
        <taxon>Pelomedusidae</taxon>
        <taxon>Pelusios</taxon>
    </lineage>
</organism>
<dbReference type="InterPro" id="IPR025307">
    <property type="entry name" value="FIIND_dom"/>
</dbReference>
<dbReference type="PROSITE" id="PS50209">
    <property type="entry name" value="CARD"/>
    <property type="match status" value="1"/>
</dbReference>
<dbReference type="PANTHER" id="PTHR46985">
    <property type="entry name" value="NACHT, LRR AND PYD DOMAINS-CONTAINING PROTEIN 1"/>
    <property type="match status" value="1"/>
</dbReference>
<dbReference type="InterPro" id="IPR011029">
    <property type="entry name" value="DEATH-like_dom_sf"/>
</dbReference>
<feature type="domain" description="CARD" evidence="6">
    <location>
        <begin position="338"/>
        <end position="428"/>
    </location>
</feature>
<evidence type="ECO:0000256" key="4">
    <source>
        <dbReference type="ARBA" id="ARBA00022859"/>
    </source>
</evidence>
<dbReference type="Gene3D" id="1.10.533.10">
    <property type="entry name" value="Death Domain, Fas"/>
    <property type="match status" value="1"/>
</dbReference>
<evidence type="ECO:0000313" key="9">
    <source>
        <dbReference type="Proteomes" id="UP000694393"/>
    </source>
</evidence>
<evidence type="ECO:0000256" key="2">
    <source>
        <dbReference type="ARBA" id="ARBA00022490"/>
    </source>
</evidence>
<keyword evidence="4" id="KW-0391">Immunity</keyword>
<dbReference type="PROSITE" id="PS51830">
    <property type="entry name" value="FIIND"/>
    <property type="match status" value="1"/>
</dbReference>
<feature type="domain" description="FIIND" evidence="7">
    <location>
        <begin position="72"/>
        <end position="344"/>
    </location>
</feature>
<dbReference type="GO" id="GO:0042981">
    <property type="term" value="P:regulation of apoptotic process"/>
    <property type="evidence" value="ECO:0007669"/>
    <property type="project" value="InterPro"/>
</dbReference>
<evidence type="ECO:0000259" key="6">
    <source>
        <dbReference type="PROSITE" id="PS50209"/>
    </source>
</evidence>
<dbReference type="Ensembl" id="ENSPCET00000002727.1">
    <property type="protein sequence ID" value="ENSPCEP00000002637.1"/>
    <property type="gene ID" value="ENSPCEG00000002119.1"/>
</dbReference>
<keyword evidence="9" id="KW-1185">Reference proteome</keyword>
<dbReference type="Pfam" id="PF00619">
    <property type="entry name" value="CARD"/>
    <property type="match status" value="1"/>
</dbReference>
<dbReference type="GO" id="GO:0006954">
    <property type="term" value="P:inflammatory response"/>
    <property type="evidence" value="ECO:0007669"/>
    <property type="project" value="UniProtKB-KW"/>
</dbReference>
<dbReference type="PANTHER" id="PTHR46985:SF4">
    <property type="entry name" value="CASPASE RECRUITMENT DOMAIN-CONTAINING PROTEIN 8"/>
    <property type="match status" value="1"/>
</dbReference>
<proteinExistence type="predicted"/>
<evidence type="ECO:0000256" key="1">
    <source>
        <dbReference type="ARBA" id="ARBA00004514"/>
    </source>
</evidence>
<evidence type="ECO:0000259" key="7">
    <source>
        <dbReference type="PROSITE" id="PS51830"/>
    </source>
</evidence>
<protein>
    <submittedName>
        <fullName evidence="8">Uncharacterized protein</fullName>
    </submittedName>
</protein>
<reference evidence="8" key="1">
    <citation type="submission" date="2025-08" db="UniProtKB">
        <authorList>
            <consortium name="Ensembl"/>
        </authorList>
    </citation>
    <scope>IDENTIFICATION</scope>
</reference>
<dbReference type="Proteomes" id="UP000694393">
    <property type="component" value="Unplaced"/>
</dbReference>
<comment type="subcellular location">
    <subcellularLocation>
        <location evidence="1">Cytoplasm</location>
        <location evidence="1">Cytosol</location>
    </subcellularLocation>
</comment>
<dbReference type="GO" id="GO:0045087">
    <property type="term" value="P:innate immune response"/>
    <property type="evidence" value="ECO:0007669"/>
    <property type="project" value="UniProtKB-KW"/>
</dbReference>
<keyword evidence="2" id="KW-0963">Cytoplasm</keyword>
<evidence type="ECO:0000256" key="5">
    <source>
        <dbReference type="ARBA" id="ARBA00023198"/>
    </source>
</evidence>
<dbReference type="InterPro" id="IPR051249">
    <property type="entry name" value="NLRP_Inflammasome"/>
</dbReference>
<evidence type="ECO:0000256" key="3">
    <source>
        <dbReference type="ARBA" id="ARBA00022588"/>
    </source>
</evidence>
<dbReference type="SUPFAM" id="SSF47986">
    <property type="entry name" value="DEATH domain"/>
    <property type="match status" value="1"/>
</dbReference>
<dbReference type="Pfam" id="PF13553">
    <property type="entry name" value="FIIND"/>
    <property type="match status" value="1"/>
</dbReference>
<dbReference type="InterPro" id="IPR001315">
    <property type="entry name" value="CARD"/>
</dbReference>
<name>A0A8C8RAE9_9SAUR</name>
<accession>A0A8C8RAE9</accession>
<keyword evidence="5" id="KW-0395">Inflammatory response</keyword>
<keyword evidence="3" id="KW-0399">Innate immunity</keyword>
<reference evidence="8" key="2">
    <citation type="submission" date="2025-09" db="UniProtKB">
        <authorList>
            <consortium name="Ensembl"/>
        </authorList>
    </citation>
    <scope>IDENTIFICATION</scope>
</reference>
<evidence type="ECO:0000313" key="8">
    <source>
        <dbReference type="Ensembl" id="ENSPCEP00000002637.1"/>
    </source>
</evidence>
<sequence>AGKAAGAVVAGLMAVGRTVTHTRQEPTLFPPTLFRTHGSLPSVPEAAHRELAPEPAASLEHRATEKCDGRLWRPAESAVAVLMAKSDVCIFLVPPRAHLPSAGSFHCSETGLGFEVSAAVTVEYEYGSWAENLSQSAREDWMIAGPLFHIRAEPGAVRAVHLPHFVCLADGADESLCHIAHFEAVRMTLERPTRINASFAVLANPSFSQLGVLWRKIRSAINFLPIHSLVLIYQALHVADITLHLYLIPNDHSLRKVKHNPVYPAPPWSGWLGHQNENEPHKSTGKLFFRYWSPEEQQSYTEIYTGKMETGIQLCVNGQDDGNLVWVALVRPGRTRLVSSIGEAFVRRHQRQLRDRMGQIQPVLARLRETRLLTSEEEEEVRSERTSQMRNDALLRLVERKGAQAQEELYQTLRETDLYLVQDLEQSS</sequence>
<dbReference type="GO" id="GO:0061702">
    <property type="term" value="C:canonical inflammasome complex"/>
    <property type="evidence" value="ECO:0007669"/>
    <property type="project" value="TreeGrafter"/>
</dbReference>
<dbReference type="AlphaFoldDB" id="A0A8C8RAE9"/>